<protein>
    <recommendedName>
        <fullName evidence="6">Transcription factor domain-containing protein</fullName>
    </recommendedName>
</protein>
<dbReference type="InterPro" id="IPR050613">
    <property type="entry name" value="Sec_Metabolite_Reg"/>
</dbReference>
<proteinExistence type="predicted"/>
<keyword evidence="2" id="KW-0539">Nucleus</keyword>
<comment type="subcellular location">
    <subcellularLocation>
        <location evidence="1">Nucleus</location>
    </subcellularLocation>
</comment>
<sequence length="384" mass="43799">MSADDLLLIVAMAYTSSIYIEAWNPSAKLSAPSHTWQRLGDALLSAQGYPHRACLESIRPAILLAQQGVSEKPIHPDPSKITILARVTQMAGLQQDPALLKLPPDQCSDRRKLYWLVRELDLGFSVAHGLPCLLKSSNSSVEPLHHEETVAAIFLNFRVRATNVFEKILEKVYGPRRCLVSTVVDLQAEVQQLESEANTLVTKYRTESGAAGRFVAYAVEMIVARLCYTLNQPYLRDPSWGQRCRNLTLQGATKFLEKYERRRKDFVCAPFTWVFEQFNVYHPCAILLQDLIKNVETIDIENDCRAQTVLQVFREFYDEKDSHWIKLEQLRLKAWYVNSWILSPHQNGSALEVDIDLVDWDNLFSSFIAEDMSMFQNTAIPDSS</sequence>
<gene>
    <name evidence="4" type="ORF">C1H76_7460</name>
</gene>
<evidence type="ECO:0000256" key="2">
    <source>
        <dbReference type="ARBA" id="ARBA00023242"/>
    </source>
</evidence>
<evidence type="ECO:0000256" key="1">
    <source>
        <dbReference type="ARBA" id="ARBA00004123"/>
    </source>
</evidence>
<reference evidence="4 5" key="1">
    <citation type="submission" date="2018-02" db="EMBL/GenBank/DDBJ databases">
        <title>Draft genome sequences of Elsinoe sp., causing black scab on jojoba.</title>
        <authorList>
            <person name="Stodart B."/>
            <person name="Jeffress S."/>
            <person name="Ash G."/>
            <person name="Arun Chinnappa K."/>
        </authorList>
    </citation>
    <scope>NUCLEOTIDE SEQUENCE [LARGE SCALE GENOMIC DNA]</scope>
    <source>
        <strain evidence="4 5">Hillstone_2</strain>
    </source>
</reference>
<dbReference type="GO" id="GO:0005634">
    <property type="term" value="C:nucleus"/>
    <property type="evidence" value="ECO:0007669"/>
    <property type="project" value="UniProtKB-SubCell"/>
</dbReference>
<evidence type="ECO:0000313" key="5">
    <source>
        <dbReference type="Proteomes" id="UP000308133"/>
    </source>
</evidence>
<organism evidence="4 5">
    <name type="scientific">Elsinoe australis</name>
    <dbReference type="NCBI Taxonomy" id="40998"/>
    <lineage>
        <taxon>Eukaryota</taxon>
        <taxon>Fungi</taxon>
        <taxon>Dikarya</taxon>
        <taxon>Ascomycota</taxon>
        <taxon>Pezizomycotina</taxon>
        <taxon>Dothideomycetes</taxon>
        <taxon>Dothideomycetidae</taxon>
        <taxon>Myriangiales</taxon>
        <taxon>Elsinoaceae</taxon>
        <taxon>Elsinoe</taxon>
    </lineage>
</organism>
<dbReference type="PANTHER" id="PTHR31001">
    <property type="entry name" value="UNCHARACTERIZED TRANSCRIPTIONAL REGULATORY PROTEIN"/>
    <property type="match status" value="1"/>
</dbReference>
<dbReference type="PANTHER" id="PTHR31001:SF40">
    <property type="entry name" value="ZN(II)2CYS6 TRANSCRIPTION FACTOR (EUROFUNG)"/>
    <property type="match status" value="1"/>
</dbReference>
<evidence type="ECO:0000256" key="3">
    <source>
        <dbReference type="SAM" id="Coils"/>
    </source>
</evidence>
<dbReference type="CDD" id="cd12148">
    <property type="entry name" value="fungal_TF_MHR"/>
    <property type="match status" value="1"/>
</dbReference>
<dbReference type="Proteomes" id="UP000308133">
    <property type="component" value="Unassembled WGS sequence"/>
</dbReference>
<comment type="caution">
    <text evidence="4">The sequence shown here is derived from an EMBL/GenBank/DDBJ whole genome shotgun (WGS) entry which is preliminary data.</text>
</comment>
<name>A0A4U7AV41_9PEZI</name>
<dbReference type="EMBL" id="PTQR01000091">
    <property type="protein sequence ID" value="TKX20306.1"/>
    <property type="molecule type" value="Genomic_DNA"/>
</dbReference>
<evidence type="ECO:0000313" key="4">
    <source>
        <dbReference type="EMBL" id="TKX20306.1"/>
    </source>
</evidence>
<feature type="coiled-coil region" evidence="3">
    <location>
        <begin position="176"/>
        <end position="203"/>
    </location>
</feature>
<keyword evidence="3" id="KW-0175">Coiled coil</keyword>
<evidence type="ECO:0008006" key="6">
    <source>
        <dbReference type="Google" id="ProtNLM"/>
    </source>
</evidence>
<accession>A0A4U7AV41</accession>
<dbReference type="AlphaFoldDB" id="A0A4U7AV41"/>